<evidence type="ECO:0000313" key="3">
    <source>
        <dbReference type="EMBL" id="GAA4455649.1"/>
    </source>
</evidence>
<evidence type="ECO:0000259" key="2">
    <source>
        <dbReference type="Pfam" id="PF19051"/>
    </source>
</evidence>
<reference evidence="4" key="1">
    <citation type="journal article" date="2019" name="Int. J. Syst. Evol. Microbiol.">
        <title>The Global Catalogue of Microorganisms (GCM) 10K type strain sequencing project: providing services to taxonomists for standard genome sequencing and annotation.</title>
        <authorList>
            <consortium name="The Broad Institute Genomics Platform"/>
            <consortium name="The Broad Institute Genome Sequencing Center for Infectious Disease"/>
            <person name="Wu L."/>
            <person name="Ma J."/>
        </authorList>
    </citation>
    <scope>NUCLEOTIDE SEQUENCE [LARGE SCALE GENOMIC DNA]</scope>
    <source>
        <strain evidence="4">JCM 17759</strain>
    </source>
</reference>
<accession>A0ABP8MT62</accession>
<dbReference type="InterPro" id="IPR050463">
    <property type="entry name" value="Gfo/Idh/MocA_oxidrdct_glycsds"/>
</dbReference>
<name>A0ABP8MT62_9BACT</name>
<dbReference type="Pfam" id="PF01408">
    <property type="entry name" value="GFO_IDH_MocA"/>
    <property type="match status" value="1"/>
</dbReference>
<dbReference type="EMBL" id="BAABGA010000035">
    <property type="protein sequence ID" value="GAA4455649.1"/>
    <property type="molecule type" value="Genomic_DNA"/>
</dbReference>
<dbReference type="Proteomes" id="UP001500840">
    <property type="component" value="Unassembled WGS sequence"/>
</dbReference>
<dbReference type="InterPro" id="IPR006311">
    <property type="entry name" value="TAT_signal"/>
</dbReference>
<dbReference type="PANTHER" id="PTHR43818">
    <property type="entry name" value="BCDNA.GH03377"/>
    <property type="match status" value="1"/>
</dbReference>
<dbReference type="Gene3D" id="3.40.50.720">
    <property type="entry name" value="NAD(P)-binding Rossmann-like Domain"/>
    <property type="match status" value="1"/>
</dbReference>
<dbReference type="InterPro" id="IPR000683">
    <property type="entry name" value="Gfo/Idh/MocA-like_OxRdtase_N"/>
</dbReference>
<keyword evidence="4" id="KW-1185">Reference proteome</keyword>
<dbReference type="Gene3D" id="3.30.360.10">
    <property type="entry name" value="Dihydrodipicolinate Reductase, domain 2"/>
    <property type="match status" value="1"/>
</dbReference>
<proteinExistence type="predicted"/>
<dbReference type="SUPFAM" id="SSF55347">
    <property type="entry name" value="Glyceraldehyde-3-phosphate dehydrogenase-like, C-terminal domain"/>
    <property type="match status" value="1"/>
</dbReference>
<dbReference type="RefSeq" id="WP_345323276.1">
    <property type="nucleotide sequence ID" value="NZ_BAABGA010000035.1"/>
</dbReference>
<dbReference type="Pfam" id="PF19051">
    <property type="entry name" value="GFO_IDH_MocA_C2"/>
    <property type="match status" value="1"/>
</dbReference>
<dbReference type="InterPro" id="IPR036291">
    <property type="entry name" value="NAD(P)-bd_dom_sf"/>
</dbReference>
<evidence type="ECO:0000313" key="4">
    <source>
        <dbReference type="Proteomes" id="UP001500840"/>
    </source>
</evidence>
<dbReference type="InterPro" id="IPR019546">
    <property type="entry name" value="TAT_signal_bac_arc"/>
</dbReference>
<feature type="domain" description="Gfo/Idh/MocA-like oxidoreductase N-terminal" evidence="1">
    <location>
        <begin position="40"/>
        <end position="156"/>
    </location>
</feature>
<sequence>MAVTHNRRSFLKASTIAGAAITLPALSYSRVYGANSRLGIASIGTGGKGWSDLNGVAASPHVQVVALCDIDSSEKHLGQAAQKYQEARQYDDWRKLLDKSKEIEGVLVSTPDFMHAPIALPAMQLGKHVFCQKPLTHSVHEARQMTLAARKFNVVTQMCNQIQSHSAYRTAVHMVHTEMIGKVKEVHSWQSGKPSWPRHLNRPSGNDPVPQSVRWDLWQGVAEDRPYKIGMYHPFNWRGWQAYGTGQLGDFGCHILDPVFKSLKLGSPTNLTAEAPKLFPESWTDQATVRYEFPGTEYTAGSTLKVTWYDGVGTRPPREKLGDVPADYALPAAGSVLVGEKGSLVIPHVAMPKLFPEDKFPADKSPVIEGVDHYTQWADACRGAAETTSHFDYAGPLTETVLLGTIGIRFPGQELKWDAKSLAITNNATAQTYITKPYRKGWEPAWV</sequence>
<protein>
    <submittedName>
        <fullName evidence="3">Gfo/Idh/MocA family oxidoreductase</fullName>
    </submittedName>
</protein>
<dbReference type="NCBIfam" id="TIGR01409">
    <property type="entry name" value="TAT_signal_seq"/>
    <property type="match status" value="1"/>
</dbReference>
<dbReference type="PROSITE" id="PS51318">
    <property type="entry name" value="TAT"/>
    <property type="match status" value="1"/>
</dbReference>
<gene>
    <name evidence="3" type="ORF">GCM10023156_30000</name>
</gene>
<dbReference type="PANTHER" id="PTHR43818:SF10">
    <property type="entry name" value="NADH-DEPENDENT DEHYDROGENASE-RELATED"/>
    <property type="match status" value="1"/>
</dbReference>
<feature type="domain" description="Gfo/Idh/MocA-like oxidoreductase bacterial type C-terminal" evidence="2">
    <location>
        <begin position="206"/>
        <end position="285"/>
    </location>
</feature>
<organism evidence="3 4">
    <name type="scientific">Novipirellula rosea</name>
    <dbReference type="NCBI Taxonomy" id="1031540"/>
    <lineage>
        <taxon>Bacteria</taxon>
        <taxon>Pseudomonadati</taxon>
        <taxon>Planctomycetota</taxon>
        <taxon>Planctomycetia</taxon>
        <taxon>Pirellulales</taxon>
        <taxon>Pirellulaceae</taxon>
        <taxon>Novipirellula</taxon>
    </lineage>
</organism>
<evidence type="ECO:0000259" key="1">
    <source>
        <dbReference type="Pfam" id="PF01408"/>
    </source>
</evidence>
<comment type="caution">
    <text evidence="3">The sequence shown here is derived from an EMBL/GenBank/DDBJ whole genome shotgun (WGS) entry which is preliminary data.</text>
</comment>
<dbReference type="InterPro" id="IPR043906">
    <property type="entry name" value="Gfo/Idh/MocA_OxRdtase_bact_C"/>
</dbReference>
<dbReference type="SUPFAM" id="SSF51735">
    <property type="entry name" value="NAD(P)-binding Rossmann-fold domains"/>
    <property type="match status" value="1"/>
</dbReference>